<evidence type="ECO:0000256" key="6">
    <source>
        <dbReference type="ARBA" id="ARBA00022967"/>
    </source>
</evidence>
<dbReference type="EMBL" id="FZPD01000002">
    <property type="protein sequence ID" value="SNS78820.1"/>
    <property type="molecule type" value="Genomic_DNA"/>
</dbReference>
<dbReference type="PANTHER" id="PTHR22888:SF9">
    <property type="entry name" value="CYTOCHROME C OXIDASE SUBUNIT 2"/>
    <property type="match status" value="1"/>
</dbReference>
<evidence type="ECO:0000256" key="4">
    <source>
        <dbReference type="ARBA" id="ARBA00022660"/>
    </source>
</evidence>
<evidence type="ECO:0000256" key="8">
    <source>
        <dbReference type="ARBA" id="ARBA00022989"/>
    </source>
</evidence>
<evidence type="ECO:0000313" key="15">
    <source>
        <dbReference type="EMBL" id="SNS78820.1"/>
    </source>
</evidence>
<dbReference type="GO" id="GO:0042773">
    <property type="term" value="P:ATP synthesis coupled electron transport"/>
    <property type="evidence" value="ECO:0007669"/>
    <property type="project" value="TreeGrafter"/>
</dbReference>
<proteinExistence type="inferred from homology"/>
<comment type="catalytic activity">
    <reaction evidence="11">
        <text>4 Fe(II)-[cytochrome c] + O2 + 8 H(+)(in) = 4 Fe(III)-[cytochrome c] + 2 H2O + 4 H(+)(out)</text>
        <dbReference type="Rhea" id="RHEA:11436"/>
        <dbReference type="Rhea" id="RHEA-COMP:10350"/>
        <dbReference type="Rhea" id="RHEA-COMP:14399"/>
        <dbReference type="ChEBI" id="CHEBI:15377"/>
        <dbReference type="ChEBI" id="CHEBI:15378"/>
        <dbReference type="ChEBI" id="CHEBI:15379"/>
        <dbReference type="ChEBI" id="CHEBI:29033"/>
        <dbReference type="ChEBI" id="CHEBI:29034"/>
        <dbReference type="EC" id="7.1.1.9"/>
    </reaction>
</comment>
<dbReference type="RefSeq" id="WP_089355989.1">
    <property type="nucleotide sequence ID" value="NZ_FZPD01000002.1"/>
</dbReference>
<dbReference type="PRINTS" id="PR01166">
    <property type="entry name" value="CYCOXIDASEII"/>
</dbReference>
<evidence type="ECO:0000256" key="7">
    <source>
        <dbReference type="ARBA" id="ARBA00022982"/>
    </source>
</evidence>
<feature type="transmembrane region" description="Helical" evidence="12">
    <location>
        <begin position="86"/>
        <end position="111"/>
    </location>
</feature>
<dbReference type="PROSITE" id="PS50857">
    <property type="entry name" value="COX2_CUA"/>
    <property type="match status" value="1"/>
</dbReference>
<dbReference type="AlphaFoldDB" id="A0A239HBT8"/>
<comment type="cofactor">
    <cofactor evidence="11">
        <name>Cu cation</name>
        <dbReference type="ChEBI" id="CHEBI:23378"/>
    </cofactor>
    <text evidence="11">Binds a copper A center.</text>
</comment>
<organism evidence="15 16">
    <name type="scientific">Ekhidna lutea</name>
    <dbReference type="NCBI Taxonomy" id="447679"/>
    <lineage>
        <taxon>Bacteria</taxon>
        <taxon>Pseudomonadati</taxon>
        <taxon>Bacteroidota</taxon>
        <taxon>Cytophagia</taxon>
        <taxon>Cytophagales</taxon>
        <taxon>Reichenbachiellaceae</taxon>
        <taxon>Ekhidna</taxon>
    </lineage>
</organism>
<evidence type="ECO:0000256" key="11">
    <source>
        <dbReference type="RuleBase" id="RU004024"/>
    </source>
</evidence>
<protein>
    <recommendedName>
        <fullName evidence="11">Cytochrome c oxidase subunit 2</fullName>
        <ecNumber evidence="11">7.1.1.9</ecNumber>
    </recommendedName>
</protein>
<evidence type="ECO:0000256" key="3">
    <source>
        <dbReference type="ARBA" id="ARBA00022448"/>
    </source>
</evidence>
<dbReference type="Proteomes" id="UP000198393">
    <property type="component" value="Unassembled WGS sequence"/>
</dbReference>
<evidence type="ECO:0000313" key="16">
    <source>
        <dbReference type="Proteomes" id="UP000198393"/>
    </source>
</evidence>
<evidence type="ECO:0000259" key="14">
    <source>
        <dbReference type="PROSITE" id="PS50999"/>
    </source>
</evidence>
<keyword evidence="16" id="KW-1185">Reference proteome</keyword>
<dbReference type="Gene3D" id="1.10.287.90">
    <property type="match status" value="1"/>
</dbReference>
<evidence type="ECO:0000256" key="2">
    <source>
        <dbReference type="ARBA" id="ARBA00007866"/>
    </source>
</evidence>
<dbReference type="InterPro" id="IPR011759">
    <property type="entry name" value="Cyt_c_oxidase_su2_TM_dom"/>
</dbReference>
<keyword evidence="8 12" id="KW-1133">Transmembrane helix</keyword>
<evidence type="ECO:0000256" key="5">
    <source>
        <dbReference type="ARBA" id="ARBA00022692"/>
    </source>
</evidence>
<dbReference type="Gene3D" id="2.60.40.420">
    <property type="entry name" value="Cupredoxins - blue copper proteins"/>
    <property type="match status" value="1"/>
</dbReference>
<dbReference type="Pfam" id="PF00116">
    <property type="entry name" value="COX2"/>
    <property type="match status" value="1"/>
</dbReference>
<dbReference type="GO" id="GO:0004129">
    <property type="term" value="F:cytochrome-c oxidase activity"/>
    <property type="evidence" value="ECO:0007669"/>
    <property type="project" value="UniProtKB-EC"/>
</dbReference>
<keyword evidence="9 12" id="KW-0472">Membrane</keyword>
<feature type="domain" description="Cytochrome oxidase subunit II copper A binding" evidence="13">
    <location>
        <begin position="162"/>
        <end position="314"/>
    </location>
</feature>
<gene>
    <name evidence="15" type="ORF">SAMN05421640_1241</name>
</gene>
<dbReference type="SUPFAM" id="SSF81464">
    <property type="entry name" value="Cytochrome c oxidase subunit II-like, transmembrane region"/>
    <property type="match status" value="1"/>
</dbReference>
<dbReference type="InterPro" id="IPR045187">
    <property type="entry name" value="CcO_II"/>
</dbReference>
<feature type="transmembrane region" description="Helical" evidence="12">
    <location>
        <begin position="132"/>
        <end position="150"/>
    </location>
</feature>
<dbReference type="GO" id="GO:0005886">
    <property type="term" value="C:plasma membrane"/>
    <property type="evidence" value="ECO:0007669"/>
    <property type="project" value="UniProtKB-SubCell"/>
</dbReference>
<accession>A0A239HBT8</accession>
<evidence type="ECO:0000256" key="10">
    <source>
        <dbReference type="RuleBase" id="RU000456"/>
    </source>
</evidence>
<evidence type="ECO:0000259" key="13">
    <source>
        <dbReference type="PROSITE" id="PS50857"/>
    </source>
</evidence>
<reference evidence="15 16" key="1">
    <citation type="submission" date="2017-06" db="EMBL/GenBank/DDBJ databases">
        <authorList>
            <person name="Kim H.J."/>
            <person name="Triplett B.A."/>
        </authorList>
    </citation>
    <scope>NUCLEOTIDE SEQUENCE [LARGE SCALE GENOMIC DNA]</scope>
    <source>
        <strain evidence="15 16">DSM 19307</strain>
    </source>
</reference>
<keyword evidence="11" id="KW-0479">Metal-binding</keyword>
<feature type="transmembrane region" description="Helical" evidence="12">
    <location>
        <begin position="45"/>
        <end position="66"/>
    </location>
</feature>
<dbReference type="InterPro" id="IPR002429">
    <property type="entry name" value="CcO_II-like_C"/>
</dbReference>
<name>A0A239HBT8_EKHLU</name>
<evidence type="ECO:0000256" key="9">
    <source>
        <dbReference type="ARBA" id="ARBA00023136"/>
    </source>
</evidence>
<evidence type="ECO:0000256" key="1">
    <source>
        <dbReference type="ARBA" id="ARBA00004141"/>
    </source>
</evidence>
<dbReference type="InterPro" id="IPR008972">
    <property type="entry name" value="Cupredoxin"/>
</dbReference>
<keyword evidence="4 10" id="KW-0679">Respiratory chain</keyword>
<keyword evidence="7 10" id="KW-0249">Electron transport</keyword>
<dbReference type="SUPFAM" id="SSF49503">
    <property type="entry name" value="Cupredoxins"/>
    <property type="match status" value="1"/>
</dbReference>
<keyword evidence="3 10" id="KW-0813">Transport</keyword>
<dbReference type="EC" id="7.1.1.9" evidence="11"/>
<dbReference type="PANTHER" id="PTHR22888">
    <property type="entry name" value="CYTOCHROME C OXIDASE, SUBUNIT II"/>
    <property type="match status" value="1"/>
</dbReference>
<dbReference type="Pfam" id="PF02790">
    <property type="entry name" value="COX2_TM"/>
    <property type="match status" value="1"/>
</dbReference>
<dbReference type="PROSITE" id="PS50999">
    <property type="entry name" value="COX2_TM"/>
    <property type="match status" value="1"/>
</dbReference>
<sequence length="362" mass="41213">MLNLIIVIAVVLIIAVIFTAYRVTTLVDVVKKKKSDSHVPPGNNFQGVLMILFLVGGIAAFFYFSMKEYDTYNLPIASEHAVITENLFWITMAITVFVFIVTQIFLFGFSYKYRHKENYQAHYYPHNNKLEMIWTIIPAIVLAWLIISGLKQWSVITGPAPDNAEVIEVMGYQYAWAFRYPGKDGELGSSDFRKIDAVNSMGIDLEDQRGHDDFMPTQLVLPKGKPVLLKIRGRDVIHSVYNPHFRMQMNAVPGMPTQFWFTPSVSTAEMREITDNPEFNYELVCNKICGKSHYGMKGLITVLEQDEYDSWYKETQENTFLKQNPGYLSEVPEELKEAAKIAAGIENIENEQKVTSAASSSK</sequence>
<dbReference type="InterPro" id="IPR036257">
    <property type="entry name" value="Cyt_c_oxidase_su2_TM_sf"/>
</dbReference>
<keyword evidence="11" id="KW-0186">Copper</keyword>
<comment type="function">
    <text evidence="11">Subunits I and II form the functional core of the enzyme complex. Electrons originating in cytochrome c are transferred via heme a and Cu(A) to the binuclear center formed by heme a3 and Cu(B).</text>
</comment>
<keyword evidence="5 10" id="KW-0812">Transmembrane</keyword>
<comment type="similarity">
    <text evidence="2 10">Belongs to the cytochrome c oxidase subunit 2 family.</text>
</comment>
<dbReference type="GO" id="GO:0005507">
    <property type="term" value="F:copper ion binding"/>
    <property type="evidence" value="ECO:0007669"/>
    <property type="project" value="InterPro"/>
</dbReference>
<feature type="transmembrane region" description="Helical" evidence="12">
    <location>
        <begin position="6"/>
        <end position="24"/>
    </location>
</feature>
<keyword evidence="6" id="KW-1278">Translocase</keyword>
<dbReference type="OrthoDB" id="9781261at2"/>
<feature type="domain" description="Cytochrome oxidase subunit II transmembrane region profile" evidence="14">
    <location>
        <begin position="60"/>
        <end position="160"/>
    </location>
</feature>
<comment type="subcellular location">
    <subcellularLocation>
        <location evidence="10">Cell membrane</location>
        <topology evidence="10">Multi-pass membrane protein</topology>
    </subcellularLocation>
    <subcellularLocation>
        <location evidence="1">Membrane</location>
        <topology evidence="1">Multi-pass membrane protein</topology>
    </subcellularLocation>
</comment>
<evidence type="ECO:0000256" key="12">
    <source>
        <dbReference type="SAM" id="Phobius"/>
    </source>
</evidence>